<dbReference type="SMART" id="SM00320">
    <property type="entry name" value="WD40"/>
    <property type="match status" value="9"/>
</dbReference>
<keyword evidence="5" id="KW-0732">Signal</keyword>
<dbReference type="InterPro" id="IPR015943">
    <property type="entry name" value="WD40/YVTN_repeat-like_dom_sf"/>
</dbReference>
<dbReference type="STRING" id="42354.SAMN05216333_10826"/>
<dbReference type="PANTHER" id="PTHR44019:SF8">
    <property type="entry name" value="POC1 CENTRIOLAR PROTEIN HOMOLOG"/>
    <property type="match status" value="1"/>
</dbReference>
<evidence type="ECO:0000256" key="4">
    <source>
        <dbReference type="SAM" id="MobiDB-lite"/>
    </source>
</evidence>
<sequence length="806" mass="86561">MKNRLSLVWLLLAGLVCACSTVPPALEPAQSPDTFQAVPDGQPILQIDSGGHMAVIRDIFFTHDDNTLISASDDKTVRVWDIASGKTLRILRGQIGPGHEGKIFAAALSPDNRWLAIGGYSTDDSIRFIDLLSGQVVRLLKGHRGIISALAFSADSRRLVSGSFDKTARIWDVTTGASLQTLSGHRDAIYAVAFSPNGRLVVTGSDDNSLKLWDSATGKPLPDLHGHTDKVRSVAFTPEGRYLLSGSDDRTIRLWDGQTGTAIKVLARQDATVDHLSITPNGSKVLTGAGDGQKINKVFAIPSGERLASFSGHQNIVLATAISPDGTIAATGGGNNQEIYLWDIRTGTIQQRLIGRGERIWSAGFSEDSKAIAWGKTWTQSSLLNRGVLEYSFQLQDTAGNFSLTLGKPIDSTAQSGSPASARFLRAIDTAGAISVGTASGHIDPTLQIKRDGQVLHTITRDSTTGYDHRSITLTPDGRTVISGGMNGVMASYDSATGEKFHDFTGHTGDVWAVAPSPDGRLLVSGSTDQTVRLWEIASGKLLLTIFHGNDGEWVAWTENGFYTASAKGDAYVGYHINRGVGQTADYVGLDQIGQHFYRPDLVAKTVQGGHEREIAAELARIGSIDQLIANGLPPEVRLLSASGETSQQRNFTLEVALKPLSGGIGTIRYFVNGAEIASATARGEAPLGMRRSGVIKDDEHYTTKPLTLPDGNNTVTVIACNKNNTICSREIKLTRSVHDPRNRQPATKFAHTGGRHFELPRPRLASQICRKRRQSAEHTLATASAGLIPHRAHAGGTARPRRHGR</sequence>
<evidence type="ECO:0000313" key="6">
    <source>
        <dbReference type="EMBL" id="SEO32439.1"/>
    </source>
</evidence>
<feature type="repeat" description="WD" evidence="3">
    <location>
        <begin position="310"/>
        <end position="352"/>
    </location>
</feature>
<dbReference type="Pfam" id="PF00400">
    <property type="entry name" value="WD40"/>
    <property type="match status" value="7"/>
</dbReference>
<dbReference type="Proteomes" id="UP000198814">
    <property type="component" value="Unassembled WGS sequence"/>
</dbReference>
<dbReference type="InterPro" id="IPR019775">
    <property type="entry name" value="WD40_repeat_CS"/>
</dbReference>
<organism evidence="6 7">
    <name type="scientific">Nitrosomonas oligotropha</name>
    <dbReference type="NCBI Taxonomy" id="42354"/>
    <lineage>
        <taxon>Bacteria</taxon>
        <taxon>Pseudomonadati</taxon>
        <taxon>Pseudomonadota</taxon>
        <taxon>Betaproteobacteria</taxon>
        <taxon>Nitrosomonadales</taxon>
        <taxon>Nitrosomonadaceae</taxon>
        <taxon>Nitrosomonas</taxon>
    </lineage>
</organism>
<dbReference type="SUPFAM" id="SSF50998">
    <property type="entry name" value="Quinoprotein alcohol dehydrogenase-like"/>
    <property type="match status" value="2"/>
</dbReference>
<dbReference type="PROSITE" id="PS50082">
    <property type="entry name" value="WD_REPEATS_2"/>
    <property type="match status" value="6"/>
</dbReference>
<feature type="repeat" description="WD" evidence="3">
    <location>
        <begin position="140"/>
        <end position="181"/>
    </location>
</feature>
<reference evidence="7" key="1">
    <citation type="submission" date="2016-10" db="EMBL/GenBank/DDBJ databases">
        <authorList>
            <person name="Varghese N."/>
            <person name="Submissions S."/>
        </authorList>
    </citation>
    <scope>NUCLEOTIDE SEQUENCE [LARGE SCALE GENOMIC DNA]</scope>
    <source>
        <strain evidence="7">Nm76</strain>
    </source>
</reference>
<dbReference type="PROSITE" id="PS00678">
    <property type="entry name" value="WD_REPEATS_1"/>
    <property type="match status" value="4"/>
</dbReference>
<dbReference type="CDD" id="cd00200">
    <property type="entry name" value="WD40"/>
    <property type="match status" value="1"/>
</dbReference>
<dbReference type="InterPro" id="IPR011047">
    <property type="entry name" value="Quinoprotein_ADH-like_sf"/>
</dbReference>
<feature type="repeat" description="WD" evidence="3">
    <location>
        <begin position="224"/>
        <end position="265"/>
    </location>
</feature>
<dbReference type="PROSITE" id="PS50294">
    <property type="entry name" value="WD_REPEATS_REGION"/>
    <property type="match status" value="5"/>
</dbReference>
<keyword evidence="1 3" id="KW-0853">WD repeat</keyword>
<feature type="chain" id="PRO_5011491678" evidence="5">
    <location>
        <begin position="19"/>
        <end position="806"/>
    </location>
</feature>
<dbReference type="InterPro" id="IPR020472">
    <property type="entry name" value="WD40_PAC1"/>
</dbReference>
<dbReference type="AlphaFoldDB" id="A0A1H8NS99"/>
<feature type="repeat" description="WD" evidence="3">
    <location>
        <begin position="182"/>
        <end position="223"/>
    </location>
</feature>
<keyword evidence="2" id="KW-0677">Repeat</keyword>
<accession>A0A1H8NS99</accession>
<feature type="repeat" description="WD" evidence="3">
    <location>
        <begin position="504"/>
        <end position="545"/>
    </location>
</feature>
<dbReference type="InterPro" id="IPR050505">
    <property type="entry name" value="WDR55/POC1"/>
</dbReference>
<evidence type="ECO:0000313" key="7">
    <source>
        <dbReference type="Proteomes" id="UP000198814"/>
    </source>
</evidence>
<evidence type="ECO:0000256" key="3">
    <source>
        <dbReference type="PROSITE-ProRule" id="PRU00221"/>
    </source>
</evidence>
<feature type="signal peptide" evidence="5">
    <location>
        <begin position="1"/>
        <end position="18"/>
    </location>
</feature>
<dbReference type="EMBL" id="FODO01000008">
    <property type="protein sequence ID" value="SEO32439.1"/>
    <property type="molecule type" value="Genomic_DNA"/>
</dbReference>
<protein>
    <submittedName>
        <fullName evidence="6">WD40 repeat</fullName>
    </submittedName>
</protein>
<evidence type="ECO:0000256" key="5">
    <source>
        <dbReference type="SAM" id="SignalP"/>
    </source>
</evidence>
<dbReference type="PROSITE" id="PS51257">
    <property type="entry name" value="PROKAR_LIPOPROTEIN"/>
    <property type="match status" value="1"/>
</dbReference>
<dbReference type="PRINTS" id="PR00320">
    <property type="entry name" value="GPROTEINBRPT"/>
</dbReference>
<dbReference type="InterPro" id="IPR001680">
    <property type="entry name" value="WD40_rpt"/>
</dbReference>
<dbReference type="Gene3D" id="2.130.10.10">
    <property type="entry name" value="YVTN repeat-like/Quinoprotein amine dehydrogenase"/>
    <property type="match status" value="4"/>
</dbReference>
<feature type="region of interest" description="Disordered" evidence="4">
    <location>
        <begin position="776"/>
        <end position="806"/>
    </location>
</feature>
<dbReference type="PANTHER" id="PTHR44019">
    <property type="entry name" value="WD REPEAT-CONTAINING PROTEIN 55"/>
    <property type="match status" value="1"/>
</dbReference>
<name>A0A1H8NS99_9PROT</name>
<keyword evidence="7" id="KW-1185">Reference proteome</keyword>
<proteinExistence type="predicted"/>
<evidence type="ECO:0000256" key="2">
    <source>
        <dbReference type="ARBA" id="ARBA00022737"/>
    </source>
</evidence>
<evidence type="ECO:0000256" key="1">
    <source>
        <dbReference type="ARBA" id="ARBA00022574"/>
    </source>
</evidence>
<gene>
    <name evidence="6" type="ORF">SAMN05216333_10826</name>
</gene>
<feature type="repeat" description="WD" evidence="3">
    <location>
        <begin position="49"/>
        <end position="90"/>
    </location>
</feature>